<accession>A0A1H0L0P3</accession>
<dbReference type="EMBL" id="FNJC01000002">
    <property type="protein sequence ID" value="SDO61788.1"/>
    <property type="molecule type" value="Genomic_DNA"/>
</dbReference>
<protein>
    <submittedName>
        <fullName evidence="2">Uncharacterized protein</fullName>
    </submittedName>
</protein>
<keyword evidence="3" id="KW-1185">Reference proteome</keyword>
<dbReference type="Proteomes" id="UP000198795">
    <property type="component" value="Unassembled WGS sequence"/>
</dbReference>
<feature type="region of interest" description="Disordered" evidence="1">
    <location>
        <begin position="1"/>
        <end position="36"/>
    </location>
</feature>
<proteinExistence type="predicted"/>
<dbReference type="RefSeq" id="WP_139165295.1">
    <property type="nucleotide sequence ID" value="NZ_FNJC01000002.1"/>
</dbReference>
<reference evidence="2 3" key="1">
    <citation type="submission" date="2016-10" db="EMBL/GenBank/DDBJ databases">
        <authorList>
            <person name="Varghese N."/>
            <person name="Submissions S."/>
        </authorList>
    </citation>
    <scope>NUCLEOTIDE SEQUENCE [LARGE SCALE GENOMIC DNA]</scope>
    <source>
        <strain evidence="2 3">CGMCC 1.6497</strain>
    </source>
</reference>
<evidence type="ECO:0000313" key="3">
    <source>
        <dbReference type="Proteomes" id="UP000198795"/>
    </source>
</evidence>
<organism evidence="2 3">
    <name type="scientific">Filomicrobium insigne</name>
    <dbReference type="NCBI Taxonomy" id="418854"/>
    <lineage>
        <taxon>Bacteria</taxon>
        <taxon>Pseudomonadati</taxon>
        <taxon>Pseudomonadota</taxon>
        <taxon>Alphaproteobacteria</taxon>
        <taxon>Hyphomicrobiales</taxon>
        <taxon>Hyphomicrobiaceae</taxon>
        <taxon>Filomicrobium</taxon>
    </lineage>
</organism>
<comment type="caution">
    <text evidence="2">The sequence shown here is derived from an EMBL/GenBank/DDBJ whole genome shotgun (WGS) entry which is preliminary data.</text>
</comment>
<feature type="compositionally biased region" description="Basic and acidic residues" evidence="1">
    <location>
        <begin position="1"/>
        <end position="23"/>
    </location>
</feature>
<evidence type="ECO:0000256" key="1">
    <source>
        <dbReference type="SAM" id="MobiDB-lite"/>
    </source>
</evidence>
<evidence type="ECO:0000313" key="2">
    <source>
        <dbReference type="EMBL" id="SDO61788.1"/>
    </source>
</evidence>
<name>A0A1H0L0P3_9HYPH</name>
<sequence>MSPEIKNTHFPRENRNSVLDRPENIQGIPGSQHPHLPEQAEHCLSVLQGPQCIQGEKHGKK</sequence>
<gene>
    <name evidence="2" type="ORF">SAMN04488061_1229</name>
</gene>